<evidence type="ECO:0000256" key="1">
    <source>
        <dbReference type="SAM" id="MobiDB-lite"/>
    </source>
</evidence>
<evidence type="ECO:0000313" key="3">
    <source>
        <dbReference type="Proteomes" id="UP001458880"/>
    </source>
</evidence>
<organism evidence="2 3">
    <name type="scientific">Popillia japonica</name>
    <name type="common">Japanese beetle</name>
    <dbReference type="NCBI Taxonomy" id="7064"/>
    <lineage>
        <taxon>Eukaryota</taxon>
        <taxon>Metazoa</taxon>
        <taxon>Ecdysozoa</taxon>
        <taxon>Arthropoda</taxon>
        <taxon>Hexapoda</taxon>
        <taxon>Insecta</taxon>
        <taxon>Pterygota</taxon>
        <taxon>Neoptera</taxon>
        <taxon>Endopterygota</taxon>
        <taxon>Coleoptera</taxon>
        <taxon>Polyphaga</taxon>
        <taxon>Scarabaeiformia</taxon>
        <taxon>Scarabaeidae</taxon>
        <taxon>Rutelinae</taxon>
        <taxon>Popillia</taxon>
    </lineage>
</organism>
<feature type="compositionally biased region" description="Basic and acidic residues" evidence="1">
    <location>
        <begin position="92"/>
        <end position="101"/>
    </location>
</feature>
<dbReference type="AlphaFoldDB" id="A0AAW1KFM3"/>
<proteinExistence type="predicted"/>
<sequence>MSRNTLKNKKYFEEQSQTSNIHRIIVRLHFKGTPLDVENVENKFENTQDGVDRWKGKALHGRYPTQLSQDGINVAASIGRMDQDGKHICRDRGDDVCDPKSSDANQLLPKTYRRGRH</sequence>
<accession>A0AAW1KFM3</accession>
<feature type="region of interest" description="Disordered" evidence="1">
    <location>
        <begin position="92"/>
        <end position="117"/>
    </location>
</feature>
<reference evidence="2 3" key="1">
    <citation type="journal article" date="2024" name="BMC Genomics">
        <title>De novo assembly and annotation of Popillia japonica's genome with initial clues to its potential as an invasive pest.</title>
        <authorList>
            <person name="Cucini C."/>
            <person name="Boschi S."/>
            <person name="Funari R."/>
            <person name="Cardaioli E."/>
            <person name="Iannotti N."/>
            <person name="Marturano G."/>
            <person name="Paoli F."/>
            <person name="Bruttini M."/>
            <person name="Carapelli A."/>
            <person name="Frati F."/>
            <person name="Nardi F."/>
        </authorList>
    </citation>
    <scope>NUCLEOTIDE SEQUENCE [LARGE SCALE GENOMIC DNA]</scope>
    <source>
        <strain evidence="2">DMR45628</strain>
    </source>
</reference>
<comment type="caution">
    <text evidence="2">The sequence shown here is derived from an EMBL/GenBank/DDBJ whole genome shotgun (WGS) entry which is preliminary data.</text>
</comment>
<dbReference type="Proteomes" id="UP001458880">
    <property type="component" value="Unassembled WGS sequence"/>
</dbReference>
<protein>
    <submittedName>
        <fullName evidence="2">Uncharacterized protein</fullName>
    </submittedName>
</protein>
<name>A0AAW1KFM3_POPJA</name>
<gene>
    <name evidence="2" type="ORF">QE152_g24443</name>
</gene>
<evidence type="ECO:0000313" key="2">
    <source>
        <dbReference type="EMBL" id="KAK9716953.1"/>
    </source>
</evidence>
<dbReference type="EMBL" id="JASPKY010000249">
    <property type="protein sequence ID" value="KAK9716953.1"/>
    <property type="molecule type" value="Genomic_DNA"/>
</dbReference>
<keyword evidence="3" id="KW-1185">Reference proteome</keyword>